<comment type="caution">
    <text evidence="2">The sequence shown here is derived from an EMBL/GenBank/DDBJ whole genome shotgun (WGS) entry which is preliminary data.</text>
</comment>
<gene>
    <name evidence="2" type="ORF">DY000_02039554</name>
</gene>
<accession>A0ABQ7B7N5</accession>
<name>A0ABQ7B7N5_BRACR</name>
<protein>
    <submittedName>
        <fullName evidence="2">Uncharacterized protein</fullName>
    </submittedName>
</protein>
<evidence type="ECO:0000256" key="1">
    <source>
        <dbReference type="SAM" id="MobiDB-lite"/>
    </source>
</evidence>
<organism evidence="2 3">
    <name type="scientific">Brassica cretica</name>
    <name type="common">Mustard</name>
    <dbReference type="NCBI Taxonomy" id="69181"/>
    <lineage>
        <taxon>Eukaryota</taxon>
        <taxon>Viridiplantae</taxon>
        <taxon>Streptophyta</taxon>
        <taxon>Embryophyta</taxon>
        <taxon>Tracheophyta</taxon>
        <taxon>Spermatophyta</taxon>
        <taxon>Magnoliopsida</taxon>
        <taxon>eudicotyledons</taxon>
        <taxon>Gunneridae</taxon>
        <taxon>Pentapetalae</taxon>
        <taxon>rosids</taxon>
        <taxon>malvids</taxon>
        <taxon>Brassicales</taxon>
        <taxon>Brassicaceae</taxon>
        <taxon>Brassiceae</taxon>
        <taxon>Brassica</taxon>
    </lineage>
</organism>
<feature type="region of interest" description="Disordered" evidence="1">
    <location>
        <begin position="47"/>
        <end position="69"/>
    </location>
</feature>
<dbReference type="Proteomes" id="UP000266723">
    <property type="component" value="Unassembled WGS sequence"/>
</dbReference>
<evidence type="ECO:0000313" key="2">
    <source>
        <dbReference type="EMBL" id="KAF3528478.1"/>
    </source>
</evidence>
<dbReference type="EMBL" id="QGKV02001507">
    <property type="protein sequence ID" value="KAF3528478.1"/>
    <property type="molecule type" value="Genomic_DNA"/>
</dbReference>
<proteinExistence type="predicted"/>
<keyword evidence="3" id="KW-1185">Reference proteome</keyword>
<evidence type="ECO:0000313" key="3">
    <source>
        <dbReference type="Proteomes" id="UP000266723"/>
    </source>
</evidence>
<reference evidence="2 3" key="1">
    <citation type="journal article" date="2020" name="BMC Genomics">
        <title>Intraspecific diversification of the crop wild relative Brassica cretica Lam. using demographic model selection.</title>
        <authorList>
            <person name="Kioukis A."/>
            <person name="Michalopoulou V.A."/>
            <person name="Briers L."/>
            <person name="Pirintsos S."/>
            <person name="Studholme D.J."/>
            <person name="Pavlidis P."/>
            <person name="Sarris P.F."/>
        </authorList>
    </citation>
    <scope>NUCLEOTIDE SEQUENCE [LARGE SCALE GENOMIC DNA]</scope>
    <source>
        <strain evidence="3">cv. PFS-1207/04</strain>
    </source>
</reference>
<sequence>MKWKIPKNVVGRGLIPRTTPVCEFEPESSSLALIICGHPWTKAVHGNEANRSSWDGHSADTHHGQTPSAVDTETNLPIYFWVKPSLDSYMSLRFLMEISE</sequence>